<proteinExistence type="predicted"/>
<dbReference type="RefSeq" id="WP_212611503.1">
    <property type="nucleotide sequence ID" value="NZ_FOSZ01000001.1"/>
</dbReference>
<name>A0A1I4AKM5_9RHOB</name>
<gene>
    <name evidence="2" type="ORF">SAMN04488036_101440</name>
</gene>
<dbReference type="STRING" id="1280847.SAMN04488036_101440"/>
<dbReference type="PROSITE" id="PS51257">
    <property type="entry name" value="PROKAR_LIPOPROTEIN"/>
    <property type="match status" value="1"/>
</dbReference>
<dbReference type="AlphaFoldDB" id="A0A1I4AKM5"/>
<evidence type="ECO:0000313" key="2">
    <source>
        <dbReference type="EMBL" id="SFK56914.1"/>
    </source>
</evidence>
<evidence type="ECO:0000256" key="1">
    <source>
        <dbReference type="SAM" id="SignalP"/>
    </source>
</evidence>
<feature type="signal peptide" evidence="1">
    <location>
        <begin position="1"/>
        <end position="20"/>
    </location>
</feature>
<keyword evidence="1" id="KW-0732">Signal</keyword>
<dbReference type="InterPro" id="IPR046705">
    <property type="entry name" value="DUF6778"/>
</dbReference>
<keyword evidence="3" id="KW-1185">Reference proteome</keyword>
<reference evidence="3" key="1">
    <citation type="submission" date="2016-10" db="EMBL/GenBank/DDBJ databases">
        <authorList>
            <person name="Varghese N."/>
            <person name="Submissions S."/>
        </authorList>
    </citation>
    <scope>NUCLEOTIDE SEQUENCE [LARGE SCALE GENOMIC DNA]</scope>
    <source>
        <strain evidence="3">DSM 28453</strain>
    </source>
</reference>
<protein>
    <recommendedName>
        <fullName evidence="4">Lipoprotein</fullName>
    </recommendedName>
</protein>
<organism evidence="2 3">
    <name type="scientific">Shimia haliotis</name>
    <dbReference type="NCBI Taxonomy" id="1280847"/>
    <lineage>
        <taxon>Bacteria</taxon>
        <taxon>Pseudomonadati</taxon>
        <taxon>Pseudomonadota</taxon>
        <taxon>Alphaproteobacteria</taxon>
        <taxon>Rhodobacterales</taxon>
        <taxon>Roseobacteraceae</taxon>
    </lineage>
</organism>
<dbReference type="Pfam" id="PF20569">
    <property type="entry name" value="DUF6778"/>
    <property type="match status" value="1"/>
</dbReference>
<dbReference type="Proteomes" id="UP000198851">
    <property type="component" value="Unassembled WGS sequence"/>
</dbReference>
<evidence type="ECO:0000313" key="3">
    <source>
        <dbReference type="Proteomes" id="UP000198851"/>
    </source>
</evidence>
<dbReference type="EMBL" id="FOSZ01000001">
    <property type="protein sequence ID" value="SFK56914.1"/>
    <property type="molecule type" value="Genomic_DNA"/>
</dbReference>
<accession>A0A1I4AKM5</accession>
<sequence length="218" mass="23336">MKRVRLIAAMVLGMSAAACSSVDTASRNAPYETVPAQAVAPAPSFQLAGMNVVVPTTLKVSERNSYYPGGDIVWRGDAYGNRYEQVKSIFEDAVVLGGTQVQGEIPVNVNIELKRFHALTEKTRYSVGGVHAIEFVMIITDPVTGAVLRGPKEIKASLVGYGGEKALQAEARGLTQKYRITQHLARVVMDEMTKPQGFVAPKGGVTAQVVPLGPVKPL</sequence>
<feature type="chain" id="PRO_5011750674" description="Lipoprotein" evidence="1">
    <location>
        <begin position="21"/>
        <end position="218"/>
    </location>
</feature>
<evidence type="ECO:0008006" key="4">
    <source>
        <dbReference type="Google" id="ProtNLM"/>
    </source>
</evidence>